<evidence type="ECO:0008006" key="7">
    <source>
        <dbReference type="Google" id="ProtNLM"/>
    </source>
</evidence>
<evidence type="ECO:0000313" key="6">
    <source>
        <dbReference type="Proteomes" id="UP000460135"/>
    </source>
</evidence>
<dbReference type="EMBL" id="VWLX01000012">
    <property type="protein sequence ID" value="KAA3803041.1"/>
    <property type="molecule type" value="Genomic_DNA"/>
</dbReference>
<reference evidence="3" key="3">
    <citation type="submission" date="2022-10" db="EMBL/GenBank/DDBJ databases">
        <title>Human gut microbiome strain richness.</title>
        <authorList>
            <person name="Chen-Liaw A."/>
        </authorList>
    </citation>
    <scope>NUCLEOTIDE SEQUENCE</scope>
    <source>
        <strain evidence="3">F7_m1001271B151109d0_201107</strain>
    </source>
</reference>
<dbReference type="EMBL" id="QRVZ01000022">
    <property type="protein sequence ID" value="RGS80632.1"/>
    <property type="molecule type" value="Genomic_DNA"/>
</dbReference>
<gene>
    <name evidence="4" type="ORF">DWX70_20950</name>
    <name evidence="2" type="ORF">F3F51_17255</name>
    <name evidence="3" type="ORF">PO240_14230</name>
</gene>
<feature type="transmembrane region" description="Helical" evidence="1">
    <location>
        <begin position="152"/>
        <end position="173"/>
    </location>
</feature>
<feature type="transmembrane region" description="Helical" evidence="1">
    <location>
        <begin position="216"/>
        <end position="237"/>
    </location>
</feature>
<evidence type="ECO:0000256" key="1">
    <source>
        <dbReference type="SAM" id="Phobius"/>
    </source>
</evidence>
<accession>A0A395VRH6</accession>
<evidence type="ECO:0000313" key="5">
    <source>
        <dbReference type="Proteomes" id="UP000266492"/>
    </source>
</evidence>
<dbReference type="GeneID" id="29453909"/>
<feature type="transmembrane region" description="Helical" evidence="1">
    <location>
        <begin position="109"/>
        <end position="132"/>
    </location>
</feature>
<dbReference type="AlphaFoldDB" id="A0A395VRH6"/>
<keyword evidence="1" id="KW-0812">Transmembrane</keyword>
<feature type="transmembrane region" description="Helical" evidence="1">
    <location>
        <begin position="78"/>
        <end position="97"/>
    </location>
</feature>
<name>A0A395VRH6_BACOV</name>
<feature type="transmembrane region" description="Helical" evidence="1">
    <location>
        <begin position="12"/>
        <end position="36"/>
    </location>
</feature>
<protein>
    <recommendedName>
        <fullName evidence="7">O-antigen ligase family protein</fullName>
    </recommendedName>
</protein>
<reference evidence="4 5" key="1">
    <citation type="submission" date="2018-08" db="EMBL/GenBank/DDBJ databases">
        <title>A genome reference for cultivated species of the human gut microbiota.</title>
        <authorList>
            <person name="Zou Y."/>
            <person name="Xue W."/>
            <person name="Luo G."/>
        </authorList>
    </citation>
    <scope>NUCLEOTIDE SEQUENCE [LARGE SCALE GENOMIC DNA]</scope>
    <source>
        <strain evidence="4 5">AF20-9LB</strain>
    </source>
</reference>
<feature type="transmembrane region" description="Helical" evidence="1">
    <location>
        <begin position="368"/>
        <end position="386"/>
    </location>
</feature>
<organism evidence="4 5">
    <name type="scientific">Bacteroides ovatus</name>
    <dbReference type="NCBI Taxonomy" id="28116"/>
    <lineage>
        <taxon>Bacteria</taxon>
        <taxon>Pseudomonadati</taxon>
        <taxon>Bacteroidota</taxon>
        <taxon>Bacteroidia</taxon>
        <taxon>Bacteroidales</taxon>
        <taxon>Bacteroidaceae</taxon>
        <taxon>Bacteroides</taxon>
    </lineage>
</organism>
<dbReference type="RefSeq" id="WP_004302234.1">
    <property type="nucleotide sequence ID" value="NZ_BAABYJ010000001.1"/>
</dbReference>
<dbReference type="Proteomes" id="UP000266492">
    <property type="component" value="Unassembled WGS sequence"/>
</dbReference>
<dbReference type="KEGG" id="boa:Bovatus_04907"/>
<evidence type="ECO:0000313" key="4">
    <source>
        <dbReference type="EMBL" id="RGS80632.1"/>
    </source>
</evidence>
<feature type="transmembrane region" description="Helical" evidence="1">
    <location>
        <begin position="48"/>
        <end position="66"/>
    </location>
</feature>
<dbReference type="Proteomes" id="UP001214017">
    <property type="component" value="Unassembled WGS sequence"/>
</dbReference>
<evidence type="ECO:0000313" key="2">
    <source>
        <dbReference type="EMBL" id="KAA3803041.1"/>
    </source>
</evidence>
<reference evidence="2 6" key="2">
    <citation type="journal article" date="2019" name="Nat. Med.">
        <title>A library of human gut bacterial isolates paired with longitudinal multiomics data enables mechanistic microbiome research.</title>
        <authorList>
            <person name="Poyet M."/>
            <person name="Groussin M."/>
            <person name="Gibbons S.M."/>
            <person name="Avila-Pacheco J."/>
            <person name="Jiang X."/>
            <person name="Kearney S.M."/>
            <person name="Perrotta A.R."/>
            <person name="Berdy B."/>
            <person name="Zhao S."/>
            <person name="Lieberman T.D."/>
            <person name="Swanson P.K."/>
            <person name="Smith M."/>
            <person name="Roesemann S."/>
            <person name="Alexander J.E."/>
            <person name="Rich S.A."/>
            <person name="Livny J."/>
            <person name="Vlamakis H."/>
            <person name="Clish C."/>
            <person name="Bullock K."/>
            <person name="Deik A."/>
            <person name="Scott J."/>
            <person name="Pierce K.A."/>
            <person name="Xavier R.J."/>
            <person name="Alm E.J."/>
        </authorList>
    </citation>
    <scope>NUCLEOTIDE SEQUENCE [LARGE SCALE GENOMIC DNA]</scope>
    <source>
        <strain evidence="2 6">BIOML-A183</strain>
    </source>
</reference>
<keyword evidence="1" id="KW-1133">Transmembrane helix</keyword>
<comment type="caution">
    <text evidence="4">The sequence shown here is derived from an EMBL/GenBank/DDBJ whole genome shotgun (WGS) entry which is preliminary data.</text>
</comment>
<dbReference type="EMBL" id="JAQNWR010000009">
    <property type="protein sequence ID" value="MDC2409034.1"/>
    <property type="molecule type" value="Genomic_DNA"/>
</dbReference>
<evidence type="ECO:0000313" key="3">
    <source>
        <dbReference type="EMBL" id="MDC2409034.1"/>
    </source>
</evidence>
<keyword evidence="1" id="KW-0472">Membrane</keyword>
<feature type="transmembrane region" description="Helical" evidence="1">
    <location>
        <begin position="179"/>
        <end position="204"/>
    </location>
</feature>
<sequence>MRINFVSFSQWLILCGIVCGKYGEVIMLILFFFLLLTFKKGQIYNCKGIIVFFFLLGSYTIPLLLFNGYSLAKFIQQYTLLFFCVFIYRQFFILNRTNLDALWNKYIRISYYVSVLGIIQFIICLFIGIDIFPNAFVPDGRVMRIHSIFQEAGNLGTFLIPAVAYIVFSRNFFLTHIRLSLIVLVVELLTFTTIAYTAFLLIFVTWCYTSFKSIRYLLMGIVVFVFYSFITSTQVLSDNGNDLFLVMKTKFIQTIPKADNFSPNDFEMLNLSSYSILSNLWVASQAPMRMTGTGLGSHELNYERVYQSDDPKYGSNKTDAYSLLIRIYSEFGYLGLFLFFVFLIKFYNPANVMSKCMIFLFISMGVRGGHYTLYGVVFFSFFYYYLHKKLQLK</sequence>
<proteinExistence type="predicted"/>
<feature type="transmembrane region" description="Helical" evidence="1">
    <location>
        <begin position="331"/>
        <end position="347"/>
    </location>
</feature>
<dbReference type="Proteomes" id="UP000460135">
    <property type="component" value="Unassembled WGS sequence"/>
</dbReference>